<evidence type="ECO:0000256" key="6">
    <source>
        <dbReference type="PROSITE-ProRule" id="PRU01240"/>
    </source>
</evidence>
<dbReference type="PROSITE" id="PS00138">
    <property type="entry name" value="SUBTILASE_SER"/>
    <property type="match status" value="1"/>
</dbReference>
<dbReference type="EMBL" id="REFZ01000009">
    <property type="protein sequence ID" value="RQG99381.1"/>
    <property type="molecule type" value="Genomic_DNA"/>
</dbReference>
<dbReference type="Pfam" id="PF00082">
    <property type="entry name" value="Peptidase_S8"/>
    <property type="match status" value="1"/>
</dbReference>
<feature type="domain" description="Peptidase S8/S53" evidence="8">
    <location>
        <begin position="140"/>
        <end position="381"/>
    </location>
</feature>
<dbReference type="GO" id="GO:0004252">
    <property type="term" value="F:serine-type endopeptidase activity"/>
    <property type="evidence" value="ECO:0007669"/>
    <property type="project" value="UniProtKB-UniRule"/>
</dbReference>
<evidence type="ECO:0000256" key="5">
    <source>
        <dbReference type="ARBA" id="ARBA00022825"/>
    </source>
</evidence>
<feature type="compositionally biased region" description="Acidic residues" evidence="7">
    <location>
        <begin position="406"/>
        <end position="416"/>
    </location>
</feature>
<dbReference type="PROSITE" id="PS00137">
    <property type="entry name" value="SUBTILASE_HIS"/>
    <property type="match status" value="1"/>
</dbReference>
<evidence type="ECO:0000256" key="7">
    <source>
        <dbReference type="SAM" id="MobiDB-lite"/>
    </source>
</evidence>
<dbReference type="GO" id="GO:0006508">
    <property type="term" value="P:proteolysis"/>
    <property type="evidence" value="ECO:0007669"/>
    <property type="project" value="UniProtKB-KW"/>
</dbReference>
<organism evidence="9 10">
    <name type="scientific">Natrarchaeobius chitinivorans</name>
    <dbReference type="NCBI Taxonomy" id="1679083"/>
    <lineage>
        <taxon>Archaea</taxon>
        <taxon>Methanobacteriati</taxon>
        <taxon>Methanobacteriota</taxon>
        <taxon>Stenosarchaea group</taxon>
        <taxon>Halobacteria</taxon>
        <taxon>Halobacteriales</taxon>
        <taxon>Natrialbaceae</taxon>
        <taxon>Natrarchaeobius</taxon>
    </lineage>
</organism>
<dbReference type="InterPro" id="IPR023828">
    <property type="entry name" value="Peptidase_S8_Ser-AS"/>
</dbReference>
<gene>
    <name evidence="9" type="ORF">EA472_14230</name>
</gene>
<feature type="active site" description="Charge relay system" evidence="6">
    <location>
        <position position="182"/>
    </location>
</feature>
<feature type="active site" description="Charge relay system" evidence="6">
    <location>
        <position position="149"/>
    </location>
</feature>
<protein>
    <submittedName>
        <fullName evidence="9">Peptidase S8</fullName>
    </submittedName>
</protein>
<dbReference type="SUPFAM" id="SSF52743">
    <property type="entry name" value="Subtilisin-like"/>
    <property type="match status" value="1"/>
</dbReference>
<dbReference type="InterPro" id="IPR022398">
    <property type="entry name" value="Peptidase_S8_His-AS"/>
</dbReference>
<dbReference type="PANTHER" id="PTHR43806">
    <property type="entry name" value="PEPTIDASE S8"/>
    <property type="match status" value="1"/>
</dbReference>
<keyword evidence="4 6" id="KW-0378">Hydrolase</keyword>
<evidence type="ECO:0000313" key="9">
    <source>
        <dbReference type="EMBL" id="RQG99381.1"/>
    </source>
</evidence>
<name>A0A3N6MSS7_NATCH</name>
<keyword evidence="2 6" id="KW-0645">Protease</keyword>
<evidence type="ECO:0000256" key="3">
    <source>
        <dbReference type="ARBA" id="ARBA00022723"/>
    </source>
</evidence>
<evidence type="ECO:0000313" key="10">
    <source>
        <dbReference type="Proteomes" id="UP000281431"/>
    </source>
</evidence>
<comment type="similarity">
    <text evidence="1 6">Belongs to the peptidase S8 family.</text>
</comment>
<dbReference type="Proteomes" id="UP000281431">
    <property type="component" value="Unassembled WGS sequence"/>
</dbReference>
<dbReference type="GO" id="GO:0005615">
    <property type="term" value="C:extracellular space"/>
    <property type="evidence" value="ECO:0007669"/>
    <property type="project" value="TreeGrafter"/>
</dbReference>
<dbReference type="InterPro" id="IPR036852">
    <property type="entry name" value="Peptidase_S8/S53_dom_sf"/>
</dbReference>
<keyword evidence="3" id="KW-0479">Metal-binding</keyword>
<feature type="compositionally biased region" description="Gly residues" evidence="7">
    <location>
        <begin position="418"/>
        <end position="427"/>
    </location>
</feature>
<accession>A0A3N6MSS7</accession>
<dbReference type="InterPro" id="IPR015500">
    <property type="entry name" value="Peptidase_S8_subtilisin-rel"/>
</dbReference>
<keyword evidence="10" id="KW-1185">Reference proteome</keyword>
<proteinExistence type="inferred from homology"/>
<reference evidence="9 10" key="1">
    <citation type="submission" date="2018-10" db="EMBL/GenBank/DDBJ databases">
        <title>Natrarchaeobius chitinivorans gen. nov., sp. nov., and Natrarchaeobius haloalkaliphilus sp. nov., alkaliphilic, chitin-utilizing haloarchaea from hypersaline alkaline lakes.</title>
        <authorList>
            <person name="Sorokin D.Y."/>
            <person name="Elcheninov A.G."/>
            <person name="Kostrikina N.A."/>
            <person name="Bale N.J."/>
            <person name="Sinninghe Damste J.S."/>
            <person name="Khijniak T.V."/>
            <person name="Kublanov I.V."/>
            <person name="Toshchakov S.V."/>
        </authorList>
    </citation>
    <scope>NUCLEOTIDE SEQUENCE [LARGE SCALE GENOMIC DNA]</scope>
    <source>
        <strain evidence="9 10">AArcht7</strain>
    </source>
</reference>
<dbReference type="Gene3D" id="3.40.50.200">
    <property type="entry name" value="Peptidase S8/S53 domain"/>
    <property type="match status" value="1"/>
</dbReference>
<dbReference type="PANTHER" id="PTHR43806:SF11">
    <property type="entry name" value="CEREVISIN-RELATED"/>
    <property type="match status" value="1"/>
</dbReference>
<dbReference type="PROSITE" id="PS51892">
    <property type="entry name" value="SUBTILASE"/>
    <property type="match status" value="1"/>
</dbReference>
<comment type="caution">
    <text evidence="9">The sequence shown here is derived from an EMBL/GenBank/DDBJ whole genome shotgun (WGS) entry which is preliminary data.</text>
</comment>
<evidence type="ECO:0000256" key="2">
    <source>
        <dbReference type="ARBA" id="ARBA00022670"/>
    </source>
</evidence>
<evidence type="ECO:0000259" key="8">
    <source>
        <dbReference type="Pfam" id="PF00082"/>
    </source>
</evidence>
<dbReference type="InterPro" id="IPR050131">
    <property type="entry name" value="Peptidase_S8_subtilisin-like"/>
</dbReference>
<keyword evidence="5 6" id="KW-0720">Serine protease</keyword>
<feature type="region of interest" description="Disordered" evidence="7">
    <location>
        <begin position="397"/>
        <end position="442"/>
    </location>
</feature>
<evidence type="ECO:0000256" key="4">
    <source>
        <dbReference type="ARBA" id="ARBA00022801"/>
    </source>
</evidence>
<sequence length="464" mass="47454">MVQATGAGTCALLLSGRSAANPSGEHRVFVHPAADTVSAVIDALEALGGATLRRYDNFDFVAATIPAASRADLEADSRVALVEDDEPIEATATPVDDLLDGVDDLLEFGGGDDRDCTVHPAQQPAWGWERIGADDVDETGTGVDLAVLDTGIETGHCDLEVAGGRNFTTDGPPGDYEDRNGHGTHCAGIACALDNDLGVVGVAPQANLHAVKVLGDDGTGYHSWMAAGIDWCLSNEIELVSMSFGSEAGTATMDAVIERAREEGHLLVASAGNEGNDGGDACGEDNVRYPATHEDVIAVSAMDSDDSIASYSSLGDEIDLLAPGSSVVSTDVDNRYRSRSGTSMACPYVAGVAALAWARHGESGPGPNDEIRRALEAAAESVVDSCAEGHGLVRAAADLDGSNGGDDGDDGSDADDSTGGGSNGGSSTGESERTDADGDSGLGSIWQSVLEAIEGLFDRLLGRS</sequence>
<dbReference type="AlphaFoldDB" id="A0A3N6MSS7"/>
<feature type="active site" description="Charge relay system" evidence="6">
    <location>
        <position position="343"/>
    </location>
</feature>
<dbReference type="InterPro" id="IPR037045">
    <property type="entry name" value="S8pro/Inhibitor_I9_sf"/>
</dbReference>
<dbReference type="CDD" id="cd07477">
    <property type="entry name" value="Peptidases_S8_Subtilisin_subset"/>
    <property type="match status" value="1"/>
</dbReference>
<dbReference type="Gene3D" id="3.30.70.80">
    <property type="entry name" value="Peptidase S8 propeptide/proteinase inhibitor I9"/>
    <property type="match status" value="1"/>
</dbReference>
<dbReference type="GO" id="GO:0046872">
    <property type="term" value="F:metal ion binding"/>
    <property type="evidence" value="ECO:0007669"/>
    <property type="project" value="UniProtKB-KW"/>
</dbReference>
<dbReference type="PRINTS" id="PR00723">
    <property type="entry name" value="SUBTILISIN"/>
</dbReference>
<dbReference type="InterPro" id="IPR000209">
    <property type="entry name" value="Peptidase_S8/S53_dom"/>
</dbReference>
<evidence type="ECO:0000256" key="1">
    <source>
        <dbReference type="ARBA" id="ARBA00011073"/>
    </source>
</evidence>
<dbReference type="InterPro" id="IPR034202">
    <property type="entry name" value="Subtilisin_Carlsberg-like"/>
</dbReference>